<accession>Q2UKC0</accession>
<dbReference type="PANTHER" id="PTHR12732">
    <property type="entry name" value="UNCHARACTERIZED PROTEASOME COMPONENT REGION PCI-CONTAINING"/>
    <property type="match status" value="1"/>
</dbReference>
<dbReference type="GeneID" id="5991980"/>
<dbReference type="KEGG" id="aor:AO090003000871"/>
<dbReference type="SMART" id="SM00753">
    <property type="entry name" value="PAM"/>
    <property type="match status" value="1"/>
</dbReference>
<dbReference type="STRING" id="510516.Q2UKC0"/>
<dbReference type="EMBL" id="BA000050">
    <property type="protein sequence ID" value="BAE57995.1"/>
    <property type="molecule type" value="Genomic_DNA"/>
</dbReference>
<protein>
    <submittedName>
        <fullName evidence="1">DNA, SC003</fullName>
    </submittedName>
</protein>
<evidence type="ECO:0000313" key="2">
    <source>
        <dbReference type="Proteomes" id="UP000006564"/>
    </source>
</evidence>
<organism evidence="1 2">
    <name type="scientific">Aspergillus oryzae (strain ATCC 42149 / RIB 40)</name>
    <name type="common">Yellow koji mold</name>
    <dbReference type="NCBI Taxonomy" id="510516"/>
    <lineage>
        <taxon>Eukaryota</taxon>
        <taxon>Fungi</taxon>
        <taxon>Dikarya</taxon>
        <taxon>Ascomycota</taxon>
        <taxon>Pezizomycotina</taxon>
        <taxon>Eurotiomycetes</taxon>
        <taxon>Eurotiomycetidae</taxon>
        <taxon>Eurotiales</taxon>
        <taxon>Aspergillaceae</taxon>
        <taxon>Aspergillus</taxon>
        <taxon>Aspergillus subgen. Circumdati</taxon>
    </lineage>
</organism>
<dbReference type="RefSeq" id="XP_023090129.1">
    <property type="nucleotide sequence ID" value="XM_023235076.1"/>
</dbReference>
<name>Q2UKC0_ASPOR</name>
<proteinExistence type="predicted"/>
<reference evidence="1 2" key="1">
    <citation type="journal article" date="2005" name="Nature">
        <title>Genome sequencing and analysis of Aspergillus oryzae.</title>
        <authorList>
            <person name="Machida M."/>
            <person name="Asai K."/>
            <person name="Sano M."/>
            <person name="Tanaka T."/>
            <person name="Kumagai T."/>
            <person name="Terai G."/>
            <person name="Kusumoto K."/>
            <person name="Arima T."/>
            <person name="Akita O."/>
            <person name="Kashiwagi Y."/>
            <person name="Abe K."/>
            <person name="Gomi K."/>
            <person name="Horiuchi H."/>
            <person name="Kitamoto K."/>
            <person name="Kobayashi T."/>
            <person name="Takeuchi M."/>
            <person name="Denning D.W."/>
            <person name="Galagan J.E."/>
            <person name="Nierman W.C."/>
            <person name="Yu J."/>
            <person name="Archer D.B."/>
            <person name="Bennett J.W."/>
            <person name="Bhatnagar D."/>
            <person name="Cleveland T.E."/>
            <person name="Fedorova N.D."/>
            <person name="Gotoh O."/>
            <person name="Horikawa H."/>
            <person name="Hosoyama A."/>
            <person name="Ichinomiya M."/>
            <person name="Igarashi R."/>
            <person name="Iwashita K."/>
            <person name="Juvvadi P.R."/>
            <person name="Kato M."/>
            <person name="Kato Y."/>
            <person name="Kin T."/>
            <person name="Kokubun A."/>
            <person name="Maeda H."/>
            <person name="Maeyama N."/>
            <person name="Maruyama J."/>
            <person name="Nagasaki H."/>
            <person name="Nakajima T."/>
            <person name="Oda K."/>
            <person name="Okada K."/>
            <person name="Paulsen I."/>
            <person name="Sakamoto K."/>
            <person name="Sawano T."/>
            <person name="Takahashi M."/>
            <person name="Takase K."/>
            <person name="Terabayashi Y."/>
            <person name="Wortman J."/>
            <person name="Yamada O."/>
            <person name="Yamagata Y."/>
            <person name="Anazawa H."/>
            <person name="Hata Y."/>
            <person name="Koide Y."/>
            <person name="Komori T."/>
            <person name="Koyama Y."/>
            <person name="Minetoki T."/>
            <person name="Suharnan S."/>
            <person name="Tanaka A."/>
            <person name="Isono K."/>
            <person name="Kuhara S."/>
            <person name="Ogasawara N."/>
            <person name="Kikuchi H."/>
        </authorList>
    </citation>
    <scope>NUCLEOTIDE SEQUENCE [LARGE SCALE GENOMIC DNA]</scope>
    <source>
        <strain evidence="2">ATCC 42149 / RIB 40</strain>
    </source>
</reference>
<dbReference type="Gene3D" id="1.10.10.10">
    <property type="entry name" value="Winged helix-like DNA-binding domain superfamily/Winged helix DNA-binding domain"/>
    <property type="match status" value="1"/>
</dbReference>
<dbReference type="AlphaFoldDB" id="Q2UKC0"/>
<dbReference type="HOGENOM" id="CLU_031567_1_0_1"/>
<dbReference type="GO" id="GO:0003723">
    <property type="term" value="F:RNA binding"/>
    <property type="evidence" value="ECO:0007669"/>
    <property type="project" value="InterPro"/>
</dbReference>
<keyword evidence="2" id="KW-1185">Reference proteome</keyword>
<dbReference type="InterPro" id="IPR036388">
    <property type="entry name" value="WH-like_DNA-bd_sf"/>
</dbReference>
<sequence length="491" mass="55551">MATIFEDFVQGQRIGSGPRLAAALTPVAPAEYPQRLQSFYRFSNAARVSSDLRYSLFQANGLKLPKQEQNAWIDIFSTYWTAVGEITKFTDSPSSASWVKVFNSWKDLANILIRGYTNFGLQAWTVPCLYIVGKYLRIFAMKADAELSSQDSVAFGDNFQDDIAADFEKSAKLEESARIINRMFTLCLSDRAPIEESRKWGIYNTTNLLFKTYFKINSVSLSKNLLRALNASSADLPDMEVFPKSHIVTFKYYVGLIHFLDENYAEVNSSPGLCRPLRLTLAFGQAEEHLAYAWNMCHKDAVKNKEMILSYLIPCHLVTTHTLPSKKLLAPFPRLEKLFRPLCNCIMKGDLNGFDNAMTAAEEEFVKRRIYLPLERGRDIALRNLFRKVFIAGGFEEPKDGQPPIRRTRVPVAEFAAALRIGTHADDRSRVDIDEVECLLSNLIYKVSSQIFLMWSMLRERPLGLMKGYIARERGMVVLSKGGTAFPGTGV</sequence>
<dbReference type="EMBL" id="AP007155">
    <property type="protein sequence ID" value="BAE57995.1"/>
    <property type="molecule type" value="Genomic_DNA"/>
</dbReference>
<dbReference type="PANTHER" id="PTHR12732:SF0">
    <property type="entry name" value="PCI DOMAIN-CONTAINING PROTEIN 2"/>
    <property type="match status" value="1"/>
</dbReference>
<dbReference type="GO" id="GO:0003690">
    <property type="term" value="F:double-stranded DNA binding"/>
    <property type="evidence" value="ECO:0007669"/>
    <property type="project" value="InterPro"/>
</dbReference>
<dbReference type="InterPro" id="IPR045114">
    <property type="entry name" value="Csn12-like"/>
</dbReference>
<dbReference type="Proteomes" id="UP000006564">
    <property type="component" value="Chromosome 2"/>
</dbReference>
<evidence type="ECO:0000313" key="1">
    <source>
        <dbReference type="EMBL" id="BAE57995.1"/>
    </source>
</evidence>
<gene>
    <name evidence="1" type="ORF">AO090003000871</name>
</gene>